<evidence type="ECO:0008006" key="5">
    <source>
        <dbReference type="Google" id="ProtNLM"/>
    </source>
</evidence>
<gene>
    <name evidence="3" type="ORF">BEN76_11720</name>
</gene>
<proteinExistence type="predicted"/>
<organism evidence="3 4">
    <name type="scientific">Acinetobacter soli</name>
    <dbReference type="NCBI Taxonomy" id="487316"/>
    <lineage>
        <taxon>Bacteria</taxon>
        <taxon>Pseudomonadati</taxon>
        <taxon>Pseudomonadota</taxon>
        <taxon>Gammaproteobacteria</taxon>
        <taxon>Moraxellales</taxon>
        <taxon>Moraxellaceae</taxon>
        <taxon>Acinetobacter</taxon>
    </lineage>
</organism>
<dbReference type="Gene3D" id="3.30.70.1070">
    <property type="entry name" value="Sporulation related repeat"/>
    <property type="match status" value="1"/>
</dbReference>
<name>A0A1P8EKB1_9GAMM</name>
<evidence type="ECO:0000313" key="3">
    <source>
        <dbReference type="EMBL" id="APV36649.1"/>
    </source>
</evidence>
<protein>
    <recommendedName>
        <fullName evidence="5">SPOR domain-containing protein</fullName>
    </recommendedName>
</protein>
<evidence type="ECO:0000313" key="4">
    <source>
        <dbReference type="Proteomes" id="UP000185674"/>
    </source>
</evidence>
<dbReference type="GO" id="GO:0042834">
    <property type="term" value="F:peptidoglycan binding"/>
    <property type="evidence" value="ECO:0007669"/>
    <property type="project" value="InterPro"/>
</dbReference>
<dbReference type="Proteomes" id="UP000185674">
    <property type="component" value="Chromosome"/>
</dbReference>
<dbReference type="RefSeq" id="WP_076033124.1">
    <property type="nucleotide sequence ID" value="NZ_CP016896.1"/>
</dbReference>
<evidence type="ECO:0000256" key="1">
    <source>
        <dbReference type="SAM" id="MobiDB-lite"/>
    </source>
</evidence>
<feature type="region of interest" description="Disordered" evidence="1">
    <location>
        <begin position="216"/>
        <end position="282"/>
    </location>
</feature>
<reference evidence="3 4" key="1">
    <citation type="submission" date="2016-08" db="EMBL/GenBank/DDBJ databases">
        <title>Complete genome sequence of Acinetobacter baylyi strain GFJ2.</title>
        <authorList>
            <person name="Tabata M."/>
            <person name="Kuboki S."/>
            <person name="Gibu N."/>
            <person name="Kinouchi Y."/>
            <person name="Vangnai A."/>
            <person name="Kasai D."/>
            <person name="Fukuda M."/>
        </authorList>
    </citation>
    <scope>NUCLEOTIDE SEQUENCE [LARGE SCALE GENOMIC DNA]</scope>
    <source>
        <strain evidence="3 4">GFJ2</strain>
    </source>
</reference>
<keyword evidence="2" id="KW-1133">Transmembrane helix</keyword>
<feature type="compositionally biased region" description="Polar residues" evidence="1">
    <location>
        <begin position="249"/>
        <end position="262"/>
    </location>
</feature>
<evidence type="ECO:0000256" key="2">
    <source>
        <dbReference type="SAM" id="Phobius"/>
    </source>
</evidence>
<feature type="transmembrane region" description="Helical" evidence="2">
    <location>
        <begin position="14"/>
        <end position="33"/>
    </location>
</feature>
<accession>A0A1P8EKB1</accession>
<keyword evidence="2" id="KW-0812">Transmembrane</keyword>
<dbReference type="STRING" id="487316.BEN76_11720"/>
<dbReference type="AlphaFoldDB" id="A0A1P8EKB1"/>
<dbReference type="eggNOG" id="ENOG5032ZVD">
    <property type="taxonomic scope" value="Bacteria"/>
</dbReference>
<dbReference type="EMBL" id="CP016896">
    <property type="protein sequence ID" value="APV36649.1"/>
    <property type="molecule type" value="Genomic_DNA"/>
</dbReference>
<sequence length="282" mass="31584">MTAHRTLWQKIQHYSWLVCALVCLFFALVFWAINDTDKLVEMDRTDIAQTQVQIQPEKVAATSHLGMLSQEVKPLDLTTRVVTASLHESEFRGTKFVSENKKSWTIELFRASDEDIIKNYLKTRADRNQFYYFRLTGPDQQEQYMLVYGTFGSESAANSQLKQLELKLPASVRPHAVSFASLAPLVNDLGSDELGLVAQLHEINLKPAALPRVKPQTFNPLANAPSSSTTSTTVTRRDAQGNVVDVRQSRSNAELPASSTKASAIDQKAPKQTEREISDPFN</sequence>
<keyword evidence="2" id="KW-0472">Membrane</keyword>
<feature type="compositionally biased region" description="Basic and acidic residues" evidence="1">
    <location>
        <begin position="268"/>
        <end position="282"/>
    </location>
</feature>
<dbReference type="KEGG" id="asol:BEN76_11720"/>
<dbReference type="InterPro" id="IPR036680">
    <property type="entry name" value="SPOR-like_sf"/>
</dbReference>